<dbReference type="Proteomes" id="UP000219281">
    <property type="component" value="Unassembled WGS sequence"/>
</dbReference>
<accession>A0A285ZUI8</accession>
<organism evidence="1 2">
    <name type="scientific">Pedobacter xixiisoli</name>
    <dbReference type="NCBI Taxonomy" id="1476464"/>
    <lineage>
        <taxon>Bacteria</taxon>
        <taxon>Pseudomonadati</taxon>
        <taxon>Bacteroidota</taxon>
        <taxon>Sphingobacteriia</taxon>
        <taxon>Sphingobacteriales</taxon>
        <taxon>Sphingobacteriaceae</taxon>
        <taxon>Pedobacter</taxon>
    </lineage>
</organism>
<gene>
    <name evidence="1" type="ORF">SAMN06297358_1148</name>
</gene>
<sequence length="42" mass="4886">MAFADEHSNFISQIMDYKPWLFKLKLQIPTSNIPSESFTIPV</sequence>
<name>A0A285ZUI8_9SPHI</name>
<evidence type="ECO:0000313" key="1">
    <source>
        <dbReference type="EMBL" id="SOD13321.1"/>
    </source>
</evidence>
<evidence type="ECO:0000313" key="2">
    <source>
        <dbReference type="Proteomes" id="UP000219281"/>
    </source>
</evidence>
<keyword evidence="2" id="KW-1185">Reference proteome</keyword>
<reference evidence="2" key="1">
    <citation type="submission" date="2017-09" db="EMBL/GenBank/DDBJ databases">
        <authorList>
            <person name="Varghese N."/>
            <person name="Submissions S."/>
        </authorList>
    </citation>
    <scope>NUCLEOTIDE SEQUENCE [LARGE SCALE GENOMIC DNA]</scope>
    <source>
        <strain evidence="2">CGMCC 1.12803</strain>
    </source>
</reference>
<proteinExistence type="predicted"/>
<dbReference type="EMBL" id="OCMT01000001">
    <property type="protein sequence ID" value="SOD13321.1"/>
    <property type="molecule type" value="Genomic_DNA"/>
</dbReference>
<protein>
    <submittedName>
        <fullName evidence="1">Uncharacterized protein</fullName>
    </submittedName>
</protein>
<dbReference type="AlphaFoldDB" id="A0A285ZUI8"/>